<proteinExistence type="predicted"/>
<dbReference type="AlphaFoldDB" id="A0A653F148"/>
<accession>A0A653F148</accession>
<name>A0A653F148_9MYCO</name>
<evidence type="ECO:0000313" key="2">
    <source>
        <dbReference type="EMBL" id="VTP03514.1"/>
    </source>
</evidence>
<feature type="compositionally biased region" description="Basic and acidic residues" evidence="1">
    <location>
        <begin position="79"/>
        <end position="88"/>
    </location>
</feature>
<reference evidence="2" key="1">
    <citation type="submission" date="2019-05" db="EMBL/GenBank/DDBJ databases">
        <authorList>
            <person name="Naeem R."/>
            <person name="Antony C."/>
            <person name="Guan Q."/>
        </authorList>
    </citation>
    <scope>NUCLEOTIDE SEQUENCE</scope>
    <source>
        <strain evidence="2">2</strain>
    </source>
</reference>
<sequence length="88" mass="9711">MVGQASGGVEPFHHHLERHILMLEGRKAARAHLPEQFGKGRSAVDVNPQHQCVDEGTDQLVQGGVTATGHRESHRHIAGRSDHRQQRA</sequence>
<organism evidence="2">
    <name type="scientific">Mycobacterium riyadhense</name>
    <dbReference type="NCBI Taxonomy" id="486698"/>
    <lineage>
        <taxon>Bacteria</taxon>
        <taxon>Bacillati</taxon>
        <taxon>Actinomycetota</taxon>
        <taxon>Actinomycetes</taxon>
        <taxon>Mycobacteriales</taxon>
        <taxon>Mycobacteriaceae</taxon>
        <taxon>Mycobacterium</taxon>
    </lineage>
</organism>
<evidence type="ECO:0000256" key="1">
    <source>
        <dbReference type="SAM" id="MobiDB-lite"/>
    </source>
</evidence>
<dbReference type="AntiFam" id="ANF00178">
    <property type="entry name" value="Shadow ORF (opposite dhbF)"/>
</dbReference>
<dbReference type="EMBL" id="LR589163">
    <property type="protein sequence ID" value="VTP03514.1"/>
    <property type="molecule type" value="Genomic_DNA"/>
</dbReference>
<feature type="region of interest" description="Disordered" evidence="1">
    <location>
        <begin position="66"/>
        <end position="88"/>
    </location>
</feature>
<gene>
    <name evidence="2" type="ORF">BIN_B_05107</name>
</gene>
<protein>
    <submittedName>
        <fullName evidence="2">Uncharacterized protein</fullName>
    </submittedName>
</protein>